<dbReference type="PANTHER" id="PTHR47520">
    <property type="entry name" value="CX DOMAIN-CONTAINING PROTEIN-RELATED"/>
    <property type="match status" value="1"/>
</dbReference>
<feature type="non-terminal residue" evidence="3">
    <location>
        <position position="1"/>
    </location>
</feature>
<name>A0AAV5SZ10_9BILA</name>
<evidence type="ECO:0000259" key="2">
    <source>
        <dbReference type="Pfam" id="PF01705"/>
    </source>
</evidence>
<protein>
    <recommendedName>
        <fullName evidence="2">CX domain-containing protein</fullName>
    </recommendedName>
</protein>
<evidence type="ECO:0000256" key="1">
    <source>
        <dbReference type="SAM" id="Phobius"/>
    </source>
</evidence>
<keyword evidence="1" id="KW-1133">Transmembrane helix</keyword>
<dbReference type="InterPro" id="IPR002619">
    <property type="entry name" value="CX"/>
</dbReference>
<dbReference type="Proteomes" id="UP001432027">
    <property type="component" value="Unassembled WGS sequence"/>
</dbReference>
<feature type="domain" description="CX" evidence="2">
    <location>
        <begin position="189"/>
        <end position="249"/>
    </location>
</feature>
<sequence>NIQPCILGSTFRHLNLCRFSVLCGRTMFSFNSLLPVFLNSSSPSIHANHPMHLISFPLLLLLSFPSLIDGRGGRGGAGRGGGGKFGMRTRGSLQHSNPWNAGYRTAHATRYQGSSGRSRAGLSGIAGTGKPLVKKTQSSFYRAGIGSVESSGLVKTSIALAAYPLVTHSFGVNFIMEKETPLKTEGKTYYWSAALVPKSNSSTVCAMWIGANDTHFGNITLTTGHEKVSELAWSCDSFSTYCCGLLCCHTGYEGTPLGIVGQIGVLLLILTYLILPAAVLMAGIRAMTANDLKQPPPSTPPPLSLFRYMVRTDERMCVM</sequence>
<evidence type="ECO:0000313" key="4">
    <source>
        <dbReference type="Proteomes" id="UP001432027"/>
    </source>
</evidence>
<gene>
    <name evidence="3" type="ORF">PENTCL1PPCAC_10746</name>
</gene>
<proteinExistence type="predicted"/>
<dbReference type="Pfam" id="PF01705">
    <property type="entry name" value="CX"/>
    <property type="match status" value="1"/>
</dbReference>
<dbReference type="EMBL" id="BTSX01000003">
    <property type="protein sequence ID" value="GMS88571.1"/>
    <property type="molecule type" value="Genomic_DNA"/>
</dbReference>
<organism evidence="3 4">
    <name type="scientific">Pristionchus entomophagus</name>
    <dbReference type="NCBI Taxonomy" id="358040"/>
    <lineage>
        <taxon>Eukaryota</taxon>
        <taxon>Metazoa</taxon>
        <taxon>Ecdysozoa</taxon>
        <taxon>Nematoda</taxon>
        <taxon>Chromadorea</taxon>
        <taxon>Rhabditida</taxon>
        <taxon>Rhabditina</taxon>
        <taxon>Diplogasteromorpha</taxon>
        <taxon>Diplogasteroidea</taxon>
        <taxon>Neodiplogasteridae</taxon>
        <taxon>Pristionchus</taxon>
    </lineage>
</organism>
<keyword evidence="1" id="KW-0812">Transmembrane</keyword>
<dbReference type="AlphaFoldDB" id="A0AAV5SZ10"/>
<accession>A0AAV5SZ10</accession>
<dbReference type="PANTHER" id="PTHR47520:SF11">
    <property type="entry name" value="CX DOMAIN-CONTAINING PROTEIN"/>
    <property type="match status" value="1"/>
</dbReference>
<feature type="transmembrane region" description="Helical" evidence="1">
    <location>
        <begin position="263"/>
        <end position="284"/>
    </location>
</feature>
<keyword evidence="1" id="KW-0472">Membrane</keyword>
<reference evidence="3" key="1">
    <citation type="submission" date="2023-10" db="EMBL/GenBank/DDBJ databases">
        <title>Genome assembly of Pristionchus species.</title>
        <authorList>
            <person name="Yoshida K."/>
            <person name="Sommer R.J."/>
        </authorList>
    </citation>
    <scope>NUCLEOTIDE SEQUENCE</scope>
    <source>
        <strain evidence="3">RS0144</strain>
    </source>
</reference>
<keyword evidence="4" id="KW-1185">Reference proteome</keyword>
<comment type="caution">
    <text evidence="3">The sequence shown here is derived from an EMBL/GenBank/DDBJ whole genome shotgun (WGS) entry which is preliminary data.</text>
</comment>
<evidence type="ECO:0000313" key="3">
    <source>
        <dbReference type="EMBL" id="GMS88571.1"/>
    </source>
</evidence>